<feature type="transmembrane region" description="Helical" evidence="4">
    <location>
        <begin position="295"/>
        <end position="314"/>
    </location>
</feature>
<dbReference type="GO" id="GO:0009847">
    <property type="term" value="P:spore germination"/>
    <property type="evidence" value="ECO:0007669"/>
    <property type="project" value="InterPro"/>
</dbReference>
<dbReference type="Pfam" id="PF03323">
    <property type="entry name" value="GerA"/>
    <property type="match status" value="1"/>
</dbReference>
<dbReference type="PANTHER" id="PTHR22550:SF5">
    <property type="entry name" value="LEUCINE ZIPPER PROTEIN 4"/>
    <property type="match status" value="1"/>
</dbReference>
<dbReference type="Proteomes" id="UP000325218">
    <property type="component" value="Unassembled WGS sequence"/>
</dbReference>
<comment type="caution">
    <text evidence="5">The sequence shown here is derived from an EMBL/GenBank/DDBJ whole genome shotgun (WGS) entry which is preliminary data.</text>
</comment>
<keyword evidence="4" id="KW-0812">Transmembrane</keyword>
<gene>
    <name evidence="5" type="ORF">FRY98_26295</name>
</gene>
<protein>
    <submittedName>
        <fullName evidence="5">Spore germination protein</fullName>
    </submittedName>
</protein>
<evidence type="ECO:0000313" key="5">
    <source>
        <dbReference type="EMBL" id="TYA10106.1"/>
    </source>
</evidence>
<keyword evidence="6" id="KW-1185">Reference proteome</keyword>
<dbReference type="InterPro" id="IPR050768">
    <property type="entry name" value="UPF0353/GerABKA_families"/>
</dbReference>
<comment type="similarity">
    <text evidence="1">Belongs to the GerABKA family.</text>
</comment>
<dbReference type="RefSeq" id="WP_148457677.1">
    <property type="nucleotide sequence ID" value="NZ_VSDO01000006.1"/>
</dbReference>
<feature type="region of interest" description="Disordered" evidence="3">
    <location>
        <begin position="487"/>
        <end position="511"/>
    </location>
</feature>
<organism evidence="5 6">
    <name type="scientific">Paenibacillus faecis</name>
    <dbReference type="NCBI Taxonomy" id="862114"/>
    <lineage>
        <taxon>Bacteria</taxon>
        <taxon>Bacillati</taxon>
        <taxon>Bacillota</taxon>
        <taxon>Bacilli</taxon>
        <taxon>Bacillales</taxon>
        <taxon>Paenibacillaceae</taxon>
        <taxon>Paenibacillus</taxon>
    </lineage>
</organism>
<evidence type="ECO:0000256" key="3">
    <source>
        <dbReference type="SAM" id="MobiDB-lite"/>
    </source>
</evidence>
<accession>A0A5D0CJF9</accession>
<dbReference type="PIRSF" id="PIRSF005690">
    <property type="entry name" value="GerBA"/>
    <property type="match status" value="1"/>
</dbReference>
<dbReference type="PANTHER" id="PTHR22550">
    <property type="entry name" value="SPORE GERMINATION PROTEIN"/>
    <property type="match status" value="1"/>
</dbReference>
<dbReference type="GO" id="GO:0016020">
    <property type="term" value="C:membrane"/>
    <property type="evidence" value="ECO:0007669"/>
    <property type="project" value="InterPro"/>
</dbReference>
<dbReference type="EMBL" id="VSDO01000006">
    <property type="protein sequence ID" value="TYA10106.1"/>
    <property type="molecule type" value="Genomic_DNA"/>
</dbReference>
<keyword evidence="4" id="KW-1133">Transmembrane helix</keyword>
<feature type="transmembrane region" description="Helical" evidence="4">
    <location>
        <begin position="385"/>
        <end position="406"/>
    </location>
</feature>
<dbReference type="AlphaFoldDB" id="A0A5D0CJF9"/>
<evidence type="ECO:0000313" key="6">
    <source>
        <dbReference type="Proteomes" id="UP000325218"/>
    </source>
</evidence>
<reference evidence="5 6" key="1">
    <citation type="submission" date="2019-08" db="EMBL/GenBank/DDBJ databases">
        <title>Genome sequencing of Paenibacillus faecis DSM 23593(T).</title>
        <authorList>
            <person name="Kook J.-K."/>
            <person name="Park S.-N."/>
            <person name="Lim Y.K."/>
        </authorList>
    </citation>
    <scope>NUCLEOTIDE SEQUENCE [LARGE SCALE GENOMIC DNA]</scope>
    <source>
        <strain evidence="5 6">DSM 23593</strain>
    </source>
</reference>
<feature type="transmembrane region" description="Helical" evidence="4">
    <location>
        <begin position="418"/>
        <end position="435"/>
    </location>
</feature>
<evidence type="ECO:0000256" key="4">
    <source>
        <dbReference type="SAM" id="Phobius"/>
    </source>
</evidence>
<dbReference type="InterPro" id="IPR004995">
    <property type="entry name" value="Spore_Ger"/>
</dbReference>
<name>A0A5D0CJF9_9BACL</name>
<proteinExistence type="inferred from homology"/>
<dbReference type="OrthoDB" id="1726708at2"/>
<keyword evidence="2 4" id="KW-0472">Membrane</keyword>
<sequence>MSNKEAAIPTGKLVLELDRNVQTLQDVFTDCADVIFRQLTLVNGTKACLIYIGGLVETKELSDNALRPFIEASTALGDESSPAKLLSESLLSVPSSTTFTRLADIVSELTEGSAVLLMDQCAEAVIVRVKGGSRRSVEQSTTEVSIRGPKEAFTEDIQKNTALLRFKMKTPQLKMVSALVGEQTKTTVYVAYLKDVADEQIVQKVLERIRAIQIDGVLESGYIEEFIEDHPFSPFPQLQYTERPDTAAAMLLEGRVIVLVDGTPFVLSGPITFWQLMHSSEDYYERYFIGNLLRWLRYSFLFVALYLPALYIAVTTFHQDMLPTSLVFSIAAAREAIPFPALIEALIMEISFEALREAGIRLPKVIGQAVSILGALVIGQSAVEAGIVSAPVVIVVSLTGIASFTIPRFNLAITVRMLRFPLMLLASMFGVYGVVMGTVWTVIHLCGLTSLGVPYLTGVAPFRKGDQKDILIRAPWWAMSRRPSFSSRNRNRMKNGRLSQGGDSKDGGKSP</sequence>
<evidence type="ECO:0000256" key="1">
    <source>
        <dbReference type="ARBA" id="ARBA00005278"/>
    </source>
</evidence>
<evidence type="ECO:0000256" key="2">
    <source>
        <dbReference type="ARBA" id="ARBA00023136"/>
    </source>
</evidence>